<accession>A0AAD4SJH7</accession>
<comment type="caution">
    <text evidence="1">The sequence shown here is derived from an EMBL/GenBank/DDBJ whole genome shotgun (WGS) entry which is preliminary data.</text>
</comment>
<proteinExistence type="predicted"/>
<keyword evidence="2" id="KW-1185">Reference proteome</keyword>
<reference evidence="1" key="1">
    <citation type="submission" date="2022-04" db="EMBL/GenBank/DDBJ databases">
        <title>A functionally conserved STORR gene fusion in Papaver species that diverged 16.8 million years ago.</title>
        <authorList>
            <person name="Catania T."/>
        </authorList>
    </citation>
    <scope>NUCLEOTIDE SEQUENCE</scope>
    <source>
        <strain evidence="1">S-188037</strain>
    </source>
</reference>
<gene>
    <name evidence="1" type="ORF">MKW98_010659</name>
</gene>
<sequence length="476" mass="53334">MDGEYGMLNDMQHTFICLYKMTSTIDSHHWRPRNTSIPSFDFTELTDGKDDVKRFGPYGLGLTLDNGYLSAAYMADHSTPTSDQKTCIRLEVHPDTRSGSLCLSMDPPQAKQNPYLLSSLLNWLIKLTCLITTFQRMCALIKFCTLLDIAAPYLWINAHMHFLSGKIGPCIYLSNAERCEMITIYGDQVIKALKNACMEFLLGFQNKKGSWGTWHTLEPAAKEQFLIPVEKITVSKLIEIAFPDRTSILYPLMMEMMHYGALQSAGWCIVQVFTIHLYFCYVTLMHQHVEPKTEIKSAVKGNKGKIVEDVNEELSVEAEELTIADVHATTPVNLPAASLALFIPSQTITDGFVEWMGPTEEDIDKVDCDGAFTQPKMNKNETKVVKEGHGGYGCVVLRLKNRVPEVIIALSGASKPLSPFYHEVEGLLCGPCHALKSKCRRVEMSTDCKQAILEVERGFGNNKASRQGPDKIEENL</sequence>
<dbReference type="EMBL" id="JAJJMB010010620">
    <property type="protein sequence ID" value="KAI3907309.1"/>
    <property type="molecule type" value="Genomic_DNA"/>
</dbReference>
<name>A0AAD4SJH7_9MAGN</name>
<dbReference type="AlphaFoldDB" id="A0AAD4SJH7"/>
<protein>
    <submittedName>
        <fullName evidence="1">Uncharacterized protein</fullName>
    </submittedName>
</protein>
<evidence type="ECO:0000313" key="1">
    <source>
        <dbReference type="EMBL" id="KAI3907309.1"/>
    </source>
</evidence>
<evidence type="ECO:0000313" key="2">
    <source>
        <dbReference type="Proteomes" id="UP001202328"/>
    </source>
</evidence>
<organism evidence="1 2">
    <name type="scientific">Papaver atlanticum</name>
    <dbReference type="NCBI Taxonomy" id="357466"/>
    <lineage>
        <taxon>Eukaryota</taxon>
        <taxon>Viridiplantae</taxon>
        <taxon>Streptophyta</taxon>
        <taxon>Embryophyta</taxon>
        <taxon>Tracheophyta</taxon>
        <taxon>Spermatophyta</taxon>
        <taxon>Magnoliopsida</taxon>
        <taxon>Ranunculales</taxon>
        <taxon>Papaveraceae</taxon>
        <taxon>Papaveroideae</taxon>
        <taxon>Papaver</taxon>
    </lineage>
</organism>
<dbReference type="Proteomes" id="UP001202328">
    <property type="component" value="Unassembled WGS sequence"/>
</dbReference>